<proteinExistence type="predicted"/>
<dbReference type="RefSeq" id="WP_268877528.1">
    <property type="nucleotide sequence ID" value="NZ_FRBW01000004.1"/>
</dbReference>
<keyword evidence="2" id="KW-1185">Reference proteome</keyword>
<dbReference type="STRING" id="735517.SAMN05444272_3728"/>
<dbReference type="EMBL" id="FRBW01000004">
    <property type="protein sequence ID" value="SHM99151.1"/>
    <property type="molecule type" value="Genomic_DNA"/>
</dbReference>
<evidence type="ECO:0000313" key="2">
    <source>
        <dbReference type="Proteomes" id="UP000186002"/>
    </source>
</evidence>
<reference evidence="1 2" key="1">
    <citation type="submission" date="2016-11" db="EMBL/GenBank/DDBJ databases">
        <authorList>
            <person name="Jaros S."/>
            <person name="Januszkiewicz K."/>
            <person name="Wedrychowicz H."/>
        </authorList>
    </citation>
    <scope>NUCLEOTIDE SEQUENCE [LARGE SCALE GENOMIC DNA]</scope>
    <source>
        <strain evidence="1 2">DSM 22153</strain>
    </source>
</reference>
<dbReference type="Proteomes" id="UP000186002">
    <property type="component" value="Unassembled WGS sequence"/>
</dbReference>
<dbReference type="AlphaFoldDB" id="A0A1M7N6R8"/>
<accession>A0A1M7N6R8</accession>
<evidence type="ECO:0000313" key="1">
    <source>
        <dbReference type="EMBL" id="SHM99151.1"/>
    </source>
</evidence>
<protein>
    <submittedName>
        <fullName evidence="1">Uncharacterized protein</fullName>
    </submittedName>
</protein>
<sequence length="41" mass="4261">MVRRIADIAGMKMTTAKTGGMTACVTKTPATTLKTTTKTTA</sequence>
<gene>
    <name evidence="1" type="ORF">SAMN05444272_3728</name>
</gene>
<name>A0A1M7N6R8_9HYPH</name>
<organism evidence="1 2">
    <name type="scientific">Roseibium suaedae</name>
    <dbReference type="NCBI Taxonomy" id="735517"/>
    <lineage>
        <taxon>Bacteria</taxon>
        <taxon>Pseudomonadati</taxon>
        <taxon>Pseudomonadota</taxon>
        <taxon>Alphaproteobacteria</taxon>
        <taxon>Hyphomicrobiales</taxon>
        <taxon>Stappiaceae</taxon>
        <taxon>Roseibium</taxon>
    </lineage>
</organism>